<keyword evidence="2" id="KW-1185">Reference proteome</keyword>
<protein>
    <recommendedName>
        <fullName evidence="3">Helix-turn-helix domain-containing protein</fullName>
    </recommendedName>
</protein>
<organism evidence="1 2">
    <name type="scientific">Sphingobacterium faecale</name>
    <dbReference type="NCBI Taxonomy" id="2803775"/>
    <lineage>
        <taxon>Bacteria</taxon>
        <taxon>Pseudomonadati</taxon>
        <taxon>Bacteroidota</taxon>
        <taxon>Sphingobacteriia</taxon>
        <taxon>Sphingobacteriales</taxon>
        <taxon>Sphingobacteriaceae</taxon>
        <taxon>Sphingobacterium</taxon>
    </lineage>
</organism>
<sequence length="105" mass="12865">MNPNRKFKKYPRHDGQVLHALHLLYKRLQRIEKNMEKSADIPPKEQMTYRDRDYVLDRVGISDRTLLRFQRLGLIPVAKRIKGKCYYYEADIERFRRYYWDGSAR</sequence>
<dbReference type="RefSeq" id="WP_202101438.1">
    <property type="nucleotide sequence ID" value="NZ_JAERTY010000001.1"/>
</dbReference>
<reference evidence="1 2" key="1">
    <citation type="submission" date="2021-01" db="EMBL/GenBank/DDBJ databases">
        <title>C459-1 draft genome sequence.</title>
        <authorList>
            <person name="Zhang X.-F."/>
        </authorList>
    </citation>
    <scope>NUCLEOTIDE SEQUENCE [LARGE SCALE GENOMIC DNA]</scope>
    <source>
        <strain evidence="2">C459-1</strain>
    </source>
</reference>
<dbReference type="InterPro" id="IPR009061">
    <property type="entry name" value="DNA-bd_dom_put_sf"/>
</dbReference>
<proteinExistence type="predicted"/>
<gene>
    <name evidence="1" type="ORF">JKG61_02670</name>
</gene>
<dbReference type="Gene3D" id="1.10.1660.10">
    <property type="match status" value="1"/>
</dbReference>
<evidence type="ECO:0000313" key="2">
    <source>
        <dbReference type="Proteomes" id="UP000625283"/>
    </source>
</evidence>
<dbReference type="Proteomes" id="UP000625283">
    <property type="component" value="Unassembled WGS sequence"/>
</dbReference>
<name>A0ABS1QZZ8_9SPHI</name>
<dbReference type="SUPFAM" id="SSF46955">
    <property type="entry name" value="Putative DNA-binding domain"/>
    <property type="match status" value="1"/>
</dbReference>
<comment type="caution">
    <text evidence="1">The sequence shown here is derived from an EMBL/GenBank/DDBJ whole genome shotgun (WGS) entry which is preliminary data.</text>
</comment>
<dbReference type="EMBL" id="JAERTY010000001">
    <property type="protein sequence ID" value="MBL1407650.1"/>
    <property type="molecule type" value="Genomic_DNA"/>
</dbReference>
<evidence type="ECO:0000313" key="1">
    <source>
        <dbReference type="EMBL" id="MBL1407650.1"/>
    </source>
</evidence>
<evidence type="ECO:0008006" key="3">
    <source>
        <dbReference type="Google" id="ProtNLM"/>
    </source>
</evidence>
<accession>A0ABS1QZZ8</accession>